<dbReference type="Pfam" id="PF19953">
    <property type="entry name" value="EACC1"/>
    <property type="match status" value="1"/>
</dbReference>
<comment type="caution">
    <text evidence="1">The sequence shown here is derived from an EMBL/GenBank/DDBJ whole genome shotgun (WGS) entry which is preliminary data.</text>
</comment>
<accession>A0A7K1L8F2</accession>
<dbReference type="EMBL" id="WOFH01000011">
    <property type="protein sequence ID" value="MUN40445.1"/>
    <property type="molecule type" value="Genomic_DNA"/>
</dbReference>
<organism evidence="1 2">
    <name type="scientific">Actinomadura litoris</name>
    <dbReference type="NCBI Taxonomy" id="2678616"/>
    <lineage>
        <taxon>Bacteria</taxon>
        <taxon>Bacillati</taxon>
        <taxon>Actinomycetota</taxon>
        <taxon>Actinomycetes</taxon>
        <taxon>Streptosporangiales</taxon>
        <taxon>Thermomonosporaceae</taxon>
        <taxon>Actinomadura</taxon>
    </lineage>
</organism>
<protein>
    <submittedName>
        <fullName evidence="1">Uncharacterized protein</fullName>
    </submittedName>
</protein>
<evidence type="ECO:0000313" key="1">
    <source>
        <dbReference type="EMBL" id="MUN40445.1"/>
    </source>
</evidence>
<gene>
    <name evidence="1" type="ORF">GNZ18_28165</name>
</gene>
<dbReference type="AlphaFoldDB" id="A0A7K1L8F2"/>
<dbReference type="InterPro" id="IPR045428">
    <property type="entry name" value="EACC1"/>
</dbReference>
<dbReference type="RefSeq" id="WP_156219578.1">
    <property type="nucleotide sequence ID" value="NZ_WOFH01000011.1"/>
</dbReference>
<reference evidence="1 2" key="1">
    <citation type="submission" date="2019-11" db="EMBL/GenBank/DDBJ databases">
        <authorList>
            <person name="Cao P."/>
        </authorList>
    </citation>
    <scope>NUCLEOTIDE SEQUENCE [LARGE SCALE GENOMIC DNA]</scope>
    <source>
        <strain evidence="1 2">NEAU-AAG5</strain>
    </source>
</reference>
<name>A0A7K1L8F2_9ACTN</name>
<evidence type="ECO:0000313" key="2">
    <source>
        <dbReference type="Proteomes" id="UP000432015"/>
    </source>
</evidence>
<proteinExistence type="predicted"/>
<keyword evidence="2" id="KW-1185">Reference proteome</keyword>
<sequence length="118" mass="12795">MDLQIRVTGGDEAGERARLLEWLRADRRLAGHVRVQRRPPGAEELGGTLDAVMVAVGSGGVSAVLAQTLPAWIQSRRPKVKFTLTTETGDRLELETADAAEAPRLIAELLRHHHGASD</sequence>
<dbReference type="Proteomes" id="UP000432015">
    <property type="component" value="Unassembled WGS sequence"/>
</dbReference>